<protein>
    <submittedName>
        <fullName evidence="2">Uncharacterized protein</fullName>
    </submittedName>
</protein>
<keyword evidence="1" id="KW-0812">Transmembrane</keyword>
<feature type="transmembrane region" description="Helical" evidence="1">
    <location>
        <begin position="29"/>
        <end position="46"/>
    </location>
</feature>
<keyword evidence="3" id="KW-1185">Reference proteome</keyword>
<reference evidence="2 3" key="1">
    <citation type="submission" date="2018-07" db="EMBL/GenBank/DDBJ databases">
        <title>Genomic Encyclopedia of Type Strains, Phase III (KMG-III): the genomes of soil and plant-associated and newly described type strains.</title>
        <authorList>
            <person name="Whitman W."/>
        </authorList>
    </citation>
    <scope>NUCLEOTIDE SEQUENCE [LARGE SCALE GENOMIC DNA]</scope>
    <source>
        <strain evidence="2 3">CECT 7948</strain>
    </source>
</reference>
<keyword evidence="1" id="KW-0472">Membrane</keyword>
<feature type="transmembrane region" description="Helical" evidence="1">
    <location>
        <begin position="5"/>
        <end position="23"/>
    </location>
</feature>
<keyword evidence="1" id="KW-1133">Transmembrane helix</keyword>
<proteinExistence type="predicted"/>
<name>A0A3D9N560_9FLAO</name>
<gene>
    <name evidence="2" type="ORF">DFQ09_101121</name>
</gene>
<accession>A0A3D9N560</accession>
<evidence type="ECO:0000313" key="3">
    <source>
        <dbReference type="Proteomes" id="UP000256919"/>
    </source>
</evidence>
<evidence type="ECO:0000313" key="2">
    <source>
        <dbReference type="EMBL" id="REE27292.1"/>
    </source>
</evidence>
<dbReference type="EMBL" id="QREI01000001">
    <property type="protein sequence ID" value="REE27292.1"/>
    <property type="molecule type" value="Genomic_DNA"/>
</dbReference>
<dbReference type="RefSeq" id="WP_181897122.1">
    <property type="nucleotide sequence ID" value="NZ_QREI01000001.1"/>
</dbReference>
<evidence type="ECO:0000256" key="1">
    <source>
        <dbReference type="SAM" id="Phobius"/>
    </source>
</evidence>
<dbReference type="AlphaFoldDB" id="A0A3D9N560"/>
<sequence length="51" mass="5469">MRKQVVLHVLAALVLSFLLYKLASFTMGTSLFIGVGTALLGLIYSARGAKK</sequence>
<organism evidence="2 3">
    <name type="scientific">Winogradskyella pacifica</name>
    <dbReference type="NCBI Taxonomy" id="664642"/>
    <lineage>
        <taxon>Bacteria</taxon>
        <taxon>Pseudomonadati</taxon>
        <taxon>Bacteroidota</taxon>
        <taxon>Flavobacteriia</taxon>
        <taxon>Flavobacteriales</taxon>
        <taxon>Flavobacteriaceae</taxon>
        <taxon>Winogradskyella</taxon>
    </lineage>
</organism>
<dbReference type="Proteomes" id="UP000256919">
    <property type="component" value="Unassembled WGS sequence"/>
</dbReference>
<comment type="caution">
    <text evidence="2">The sequence shown here is derived from an EMBL/GenBank/DDBJ whole genome shotgun (WGS) entry which is preliminary data.</text>
</comment>